<evidence type="ECO:0000313" key="10">
    <source>
        <dbReference type="Proteomes" id="UP000077266"/>
    </source>
</evidence>
<feature type="transmembrane region" description="Helical" evidence="7">
    <location>
        <begin position="112"/>
        <end position="131"/>
    </location>
</feature>
<feature type="transmembrane region" description="Helical" evidence="7">
    <location>
        <begin position="137"/>
        <end position="160"/>
    </location>
</feature>
<dbReference type="InterPro" id="IPR036259">
    <property type="entry name" value="MFS_trans_sf"/>
</dbReference>
<accession>A0A165JB97</accession>
<feature type="transmembrane region" description="Helical" evidence="7">
    <location>
        <begin position="340"/>
        <end position="359"/>
    </location>
</feature>
<comment type="subcellular location">
    <subcellularLocation>
        <location evidence="1">Membrane</location>
        <topology evidence="1">Multi-pass membrane protein</topology>
    </subcellularLocation>
</comment>
<gene>
    <name evidence="9" type="ORF">EXIGLDRAFT_736625</name>
</gene>
<feature type="transmembrane region" description="Helical" evidence="7">
    <location>
        <begin position="281"/>
        <end position="301"/>
    </location>
</feature>
<dbReference type="GO" id="GO:0016020">
    <property type="term" value="C:membrane"/>
    <property type="evidence" value="ECO:0007669"/>
    <property type="project" value="UniProtKB-SubCell"/>
</dbReference>
<dbReference type="AlphaFoldDB" id="A0A165JB97"/>
<dbReference type="SUPFAM" id="SSF103473">
    <property type="entry name" value="MFS general substrate transporter"/>
    <property type="match status" value="1"/>
</dbReference>
<feature type="transmembrane region" description="Helical" evidence="7">
    <location>
        <begin position="205"/>
        <end position="227"/>
    </location>
</feature>
<evidence type="ECO:0000256" key="4">
    <source>
        <dbReference type="ARBA" id="ARBA00022989"/>
    </source>
</evidence>
<dbReference type="PROSITE" id="PS50850">
    <property type="entry name" value="MFS"/>
    <property type="match status" value="1"/>
</dbReference>
<evidence type="ECO:0000313" key="9">
    <source>
        <dbReference type="EMBL" id="KZV94601.1"/>
    </source>
</evidence>
<dbReference type="PANTHER" id="PTHR43791:SF19">
    <property type="entry name" value="TRANSPORTER, PUTATIVE (AFU_ORTHOLOGUE AFUA_1G01812)-RELATED"/>
    <property type="match status" value="1"/>
</dbReference>
<dbReference type="Proteomes" id="UP000077266">
    <property type="component" value="Unassembled WGS sequence"/>
</dbReference>
<dbReference type="FunFam" id="1.20.1250.20:FF:000068">
    <property type="entry name" value="MFS general substrate transporter"/>
    <property type="match status" value="1"/>
</dbReference>
<keyword evidence="2" id="KW-0813">Transport</keyword>
<evidence type="ECO:0000256" key="5">
    <source>
        <dbReference type="ARBA" id="ARBA00023136"/>
    </source>
</evidence>
<dbReference type="Pfam" id="PF07690">
    <property type="entry name" value="MFS_1"/>
    <property type="match status" value="1"/>
</dbReference>
<organism evidence="9 10">
    <name type="scientific">Exidia glandulosa HHB12029</name>
    <dbReference type="NCBI Taxonomy" id="1314781"/>
    <lineage>
        <taxon>Eukaryota</taxon>
        <taxon>Fungi</taxon>
        <taxon>Dikarya</taxon>
        <taxon>Basidiomycota</taxon>
        <taxon>Agaricomycotina</taxon>
        <taxon>Agaricomycetes</taxon>
        <taxon>Auriculariales</taxon>
        <taxon>Exidiaceae</taxon>
        <taxon>Exidia</taxon>
    </lineage>
</organism>
<dbReference type="Gene3D" id="1.20.1250.20">
    <property type="entry name" value="MFS general substrate transporter like domains"/>
    <property type="match status" value="2"/>
</dbReference>
<dbReference type="OrthoDB" id="2962993at2759"/>
<name>A0A165JB97_EXIGL</name>
<feature type="transmembrane region" description="Helical" evidence="7">
    <location>
        <begin position="172"/>
        <end position="193"/>
    </location>
</feature>
<evidence type="ECO:0000256" key="7">
    <source>
        <dbReference type="SAM" id="Phobius"/>
    </source>
</evidence>
<feature type="transmembrane region" description="Helical" evidence="7">
    <location>
        <begin position="400"/>
        <end position="420"/>
    </location>
</feature>
<reference evidence="9 10" key="1">
    <citation type="journal article" date="2016" name="Mol. Biol. Evol.">
        <title>Comparative Genomics of Early-Diverging Mushroom-Forming Fungi Provides Insights into the Origins of Lignocellulose Decay Capabilities.</title>
        <authorList>
            <person name="Nagy L.G."/>
            <person name="Riley R."/>
            <person name="Tritt A."/>
            <person name="Adam C."/>
            <person name="Daum C."/>
            <person name="Floudas D."/>
            <person name="Sun H."/>
            <person name="Yadav J.S."/>
            <person name="Pangilinan J."/>
            <person name="Larsson K.H."/>
            <person name="Matsuura K."/>
            <person name="Barry K."/>
            <person name="Labutti K."/>
            <person name="Kuo R."/>
            <person name="Ohm R.A."/>
            <person name="Bhattacharya S.S."/>
            <person name="Shirouzu T."/>
            <person name="Yoshinaga Y."/>
            <person name="Martin F.M."/>
            <person name="Grigoriev I.V."/>
            <person name="Hibbett D.S."/>
        </authorList>
    </citation>
    <scope>NUCLEOTIDE SEQUENCE [LARGE SCALE GENOMIC DNA]</scope>
    <source>
        <strain evidence="9 10">HHB12029</strain>
    </source>
</reference>
<keyword evidence="5 7" id="KW-0472">Membrane</keyword>
<dbReference type="FunFam" id="1.20.1250.20:FF:000034">
    <property type="entry name" value="MFS general substrate transporter"/>
    <property type="match status" value="1"/>
</dbReference>
<evidence type="ECO:0000256" key="2">
    <source>
        <dbReference type="ARBA" id="ARBA00022448"/>
    </source>
</evidence>
<dbReference type="PANTHER" id="PTHR43791">
    <property type="entry name" value="PERMEASE-RELATED"/>
    <property type="match status" value="1"/>
</dbReference>
<feature type="transmembrane region" description="Helical" evidence="7">
    <location>
        <begin position="84"/>
        <end position="105"/>
    </location>
</feature>
<evidence type="ECO:0000259" key="8">
    <source>
        <dbReference type="PROSITE" id="PS50850"/>
    </source>
</evidence>
<dbReference type="EMBL" id="KV425970">
    <property type="protein sequence ID" value="KZV94601.1"/>
    <property type="molecule type" value="Genomic_DNA"/>
</dbReference>
<keyword evidence="3 7" id="KW-0812">Transmembrane</keyword>
<feature type="transmembrane region" description="Helical" evidence="7">
    <location>
        <begin position="313"/>
        <end position="333"/>
    </location>
</feature>
<protein>
    <submittedName>
        <fullName evidence="9">MFS general substrate transporter</fullName>
    </submittedName>
</protein>
<keyword evidence="10" id="KW-1185">Reference proteome</keyword>
<dbReference type="GO" id="GO:0022857">
    <property type="term" value="F:transmembrane transporter activity"/>
    <property type="evidence" value="ECO:0007669"/>
    <property type="project" value="InterPro"/>
</dbReference>
<feature type="transmembrane region" description="Helical" evidence="7">
    <location>
        <begin position="432"/>
        <end position="453"/>
    </location>
</feature>
<feature type="domain" description="Major facilitator superfamily (MFS) profile" evidence="8">
    <location>
        <begin position="46"/>
        <end position="458"/>
    </location>
</feature>
<evidence type="ECO:0000256" key="6">
    <source>
        <dbReference type="SAM" id="MobiDB-lite"/>
    </source>
</evidence>
<dbReference type="InterPro" id="IPR020846">
    <property type="entry name" value="MFS_dom"/>
</dbReference>
<dbReference type="InParanoid" id="A0A165JB97"/>
<dbReference type="InterPro" id="IPR011701">
    <property type="entry name" value="MFS"/>
</dbReference>
<evidence type="ECO:0000256" key="1">
    <source>
        <dbReference type="ARBA" id="ARBA00004141"/>
    </source>
</evidence>
<dbReference type="STRING" id="1314781.A0A165JB97"/>
<proteinExistence type="predicted"/>
<feature type="transmembrane region" description="Helical" evidence="7">
    <location>
        <begin position="365"/>
        <end position="388"/>
    </location>
</feature>
<keyword evidence="4 7" id="KW-1133">Transmembrane helix</keyword>
<sequence>MPGSVSSDPVVKEKTSQSSVQESRIEDADVSGVNMKALMRKIDIRLMPWLCLLYLLSFLDRSSIGNAKLYGLLPELKMSDNEYLIALSLFFIPYALGEVPSNILLKRLRPSIWLSILMIVWSIAMTAQGLIHNYAGLLSMRIVLGLAEAGLFPGVTYLLSCWYKRAEFGLRLAIFFSCATLSGAFGGLLAFALAKMDGIGKHSGWAWIFIIEGIATFIAAVLSFWLVHDFPDNATFLNEYERAAVIGRLQDDAQWSAAGEKLKLRNVWQAFKDWKTWVGMVIYAGLDGPLYAFSLFVPSIVAELGFSANRANLLTIPVYVWACFCTIAVGFFADKFNKRGVFNLLCFGMGLIGAAILIASRNASLSYFAVYVMAGGIYPLIPNTAVWVANNVEGTYKRGVVIGMVVGFGNLNGVVSGQIYRAKDAPWYRTGHSAMFAYFAIGFIFTLIMMYGLRRENARRDRGERDEKILGSAEELTAHGRGGTFTSIDEARTEKGDLWSGFRYVI</sequence>
<evidence type="ECO:0000256" key="3">
    <source>
        <dbReference type="ARBA" id="ARBA00022692"/>
    </source>
</evidence>
<feature type="region of interest" description="Disordered" evidence="6">
    <location>
        <begin position="1"/>
        <end position="23"/>
    </location>
</feature>